<proteinExistence type="predicted"/>
<protein>
    <submittedName>
        <fullName evidence="1">Uncharacterized protein</fullName>
    </submittedName>
</protein>
<dbReference type="AlphaFoldDB" id="A0A2P2L685"/>
<accession>A0A2P2L685</accession>
<dbReference type="EMBL" id="GGEC01033003">
    <property type="protein sequence ID" value="MBX13487.1"/>
    <property type="molecule type" value="Transcribed_RNA"/>
</dbReference>
<reference evidence="1" key="1">
    <citation type="submission" date="2018-02" db="EMBL/GenBank/DDBJ databases">
        <title>Rhizophora mucronata_Transcriptome.</title>
        <authorList>
            <person name="Meera S.P."/>
            <person name="Sreeshan A."/>
            <person name="Augustine A."/>
        </authorList>
    </citation>
    <scope>NUCLEOTIDE SEQUENCE</scope>
    <source>
        <tissue evidence="1">Leaf</tissue>
    </source>
</reference>
<organism evidence="1">
    <name type="scientific">Rhizophora mucronata</name>
    <name type="common">Asiatic mangrove</name>
    <dbReference type="NCBI Taxonomy" id="61149"/>
    <lineage>
        <taxon>Eukaryota</taxon>
        <taxon>Viridiplantae</taxon>
        <taxon>Streptophyta</taxon>
        <taxon>Embryophyta</taxon>
        <taxon>Tracheophyta</taxon>
        <taxon>Spermatophyta</taxon>
        <taxon>Magnoliopsida</taxon>
        <taxon>eudicotyledons</taxon>
        <taxon>Gunneridae</taxon>
        <taxon>Pentapetalae</taxon>
        <taxon>rosids</taxon>
        <taxon>fabids</taxon>
        <taxon>Malpighiales</taxon>
        <taxon>Rhizophoraceae</taxon>
        <taxon>Rhizophora</taxon>
    </lineage>
</organism>
<name>A0A2P2L685_RHIMU</name>
<sequence>MHIYQHLLATNFQDSLPSRKGRADFSSSFVVIAGNLNSYQIPFSVDSILNPLCISCAYMCCMRLHGFSRCFYPLF</sequence>
<evidence type="ECO:0000313" key="1">
    <source>
        <dbReference type="EMBL" id="MBX13487.1"/>
    </source>
</evidence>